<dbReference type="OrthoDB" id="9757976at2"/>
<dbReference type="EMBL" id="JSUQ01000029">
    <property type="protein sequence ID" value="KHQ50238.1"/>
    <property type="molecule type" value="Genomic_DNA"/>
</dbReference>
<keyword evidence="4" id="KW-1185">Reference proteome</keyword>
<reference evidence="3 4" key="1">
    <citation type="submission" date="2014-10" db="EMBL/GenBank/DDBJ databases">
        <title>Genome sequence of Ponticoccus sp. strain UMTAT08 isolated from clonal culture of toxic dinoflagellate Alexandrium tamiyavanichii.</title>
        <authorList>
            <person name="Gan H.Y."/>
            <person name="Muhd D.-D."/>
            <person name="Mohd Noor M.E."/>
            <person name="Yeong Y.S."/>
            <person name="Usup G."/>
        </authorList>
    </citation>
    <scope>NUCLEOTIDE SEQUENCE [LARGE SCALE GENOMIC DNA]</scope>
    <source>
        <strain evidence="3 4">UMTAT08</strain>
    </source>
</reference>
<dbReference type="PATRIC" id="fig|1515334.3.peg.5251"/>
<feature type="domain" description="CobN/magnesium chelatase" evidence="2">
    <location>
        <begin position="223"/>
        <end position="707"/>
    </location>
</feature>
<evidence type="ECO:0000256" key="1">
    <source>
        <dbReference type="SAM" id="MobiDB-lite"/>
    </source>
</evidence>
<feature type="domain" description="CobN/magnesium chelatase" evidence="2">
    <location>
        <begin position="717"/>
        <end position="1110"/>
    </location>
</feature>
<dbReference type="NCBIfam" id="NF008973">
    <property type="entry name" value="PRK12321.1"/>
    <property type="match status" value="1"/>
</dbReference>
<dbReference type="EC" id="6.6.1.2" evidence="3"/>
<evidence type="ECO:0000313" key="3">
    <source>
        <dbReference type="EMBL" id="KHQ50238.1"/>
    </source>
</evidence>
<dbReference type="PANTHER" id="PTHR44119:SF4">
    <property type="entry name" value="AEROBIC COBALTOCHELATASE SUBUNIT COBN"/>
    <property type="match status" value="1"/>
</dbReference>
<organism evidence="3 4">
    <name type="scientific">Mameliella alba</name>
    <dbReference type="NCBI Taxonomy" id="561184"/>
    <lineage>
        <taxon>Bacteria</taxon>
        <taxon>Pseudomonadati</taxon>
        <taxon>Pseudomonadota</taxon>
        <taxon>Alphaproteobacteria</taxon>
        <taxon>Rhodobacterales</taxon>
        <taxon>Roseobacteraceae</taxon>
        <taxon>Mameliella</taxon>
    </lineage>
</organism>
<dbReference type="AlphaFoldDB" id="A0A0B3RTY6"/>
<evidence type="ECO:0000313" key="4">
    <source>
        <dbReference type="Proteomes" id="UP000030960"/>
    </source>
</evidence>
<dbReference type="Pfam" id="PF02514">
    <property type="entry name" value="CobN-Mg_chel"/>
    <property type="match status" value="2"/>
</dbReference>
<gene>
    <name evidence="3" type="primary">cobN</name>
    <name evidence="3" type="ORF">OA50_05234</name>
</gene>
<dbReference type="InterPro" id="IPR003672">
    <property type="entry name" value="CobN/Mg_chltase"/>
</dbReference>
<feature type="compositionally biased region" description="Basic and acidic residues" evidence="1">
    <location>
        <begin position="1"/>
        <end position="12"/>
    </location>
</feature>
<dbReference type="GO" id="GO:0051116">
    <property type="term" value="F:cobaltochelatase activity"/>
    <property type="evidence" value="ECO:0007669"/>
    <property type="project" value="UniProtKB-EC"/>
</dbReference>
<proteinExistence type="predicted"/>
<accession>A0A0B3RTY6</accession>
<dbReference type="CDD" id="cd10150">
    <property type="entry name" value="CobN_like"/>
    <property type="match status" value="1"/>
</dbReference>
<dbReference type="RefSeq" id="WP_043146486.1">
    <property type="nucleotide sequence ID" value="NZ_JSUQ01000029.1"/>
</dbReference>
<dbReference type="Proteomes" id="UP000030960">
    <property type="component" value="Unassembled WGS sequence"/>
</dbReference>
<keyword evidence="3" id="KW-0436">Ligase</keyword>
<dbReference type="PANTHER" id="PTHR44119">
    <property type="entry name" value="MAGNESIUM-CHELATASE SUBUNIT CHLH, CHLOROPLASTIC"/>
    <property type="match status" value="1"/>
</dbReference>
<protein>
    <submittedName>
        <fullName evidence="3">Cobaltochelatase subunit CobN</fullName>
        <ecNumber evidence="3">6.6.1.2</ecNumber>
    </submittedName>
</protein>
<sequence length="1120" mass="118855">MHVIFRESHGLEESETPTDLAQSPADLVVLSFSDSDLGAFAAGWERGGGREGRMPSLRLANIAALKHPLSVDTYVEQTLEGAKGILIRLIGGVPYWSYGIQQIAALAQAKGIALAVLPGDGRGDTRLDEVSTLPVSTLRRLAHLCDAGGAVAAQAALAQMALAAGLYAGPVRGAKGLPQVGAWLPEHGVCCPVLAAVRDGEGRGGPSAPRLPEASPPEGIFAKKKPGPLVCLVFYRSYLVSADMAPMEALCAALRERGFDVMGLFAPSLKAPGASGWLARQVAHLAPVAIVNATAFSGRGAEGASPLDAGDVPVFQVALATSSRAAWAEAERGLSPADLAMHVVLPEVDGRLFAGVASFKEPQGRDPDLQFARMVHAPDATRVCAVADRVARWHGLASSPAAARRLALVLSTYPGRDWNLAHAVGLDAIASAEAILKDLADAGHGVAQGLDADDLRAARMTWPLEDYRAALARLPRVLQDDLFAAWGAPEADPDFAEGGFAFRVLDRGKALVALQPERGTPETRDDDYHDLSRVPRHAYVAFYLWLQGQADALIHIGAHGTLEWLPGKAVAQSGACWPEALTGGLPVIYPFIVNDPGEAAQAKRRIGAVTLGHVPPPLREAAVPERLARLESLLDEFSNADGLDPKRRDRLMQDIRAEAQAVGVEGDLGLEIGASTAEAITRIDRFVCDVKESQFGDGLHVWGRAPVAGGGFDAAESAAAERRALIDALDGKRIASGPSGSPYRGRTDVLPTGRNLFTTDPRSVPTRSAYAQGVKLGEELVRRHLQDEGDWPRGLIVDLWGSATMRTAGEEFAMALHLLGVRPVWDQGSERVSGVEIIPIAELERPRIDVTLRVSGLFRDVFPTLSVLFGQAVKALSERDEARDWNPFVGRAGARVFGPAPGSFGLGIGAQIGDYSDGSRQAAGEAWLAASAWAYDRGEGERDAEGLRDRVRAAEAFVHLQDLPETDLLLAEDYASHEAGFAAAQGVTGGKAALYHMDNTDPSRPRARGLTGEIARVVQARAANPAWLAGMQRYGFRGAAEIAATLENMAAFAQLADVVPGHLFDLYYDATLGDDAVTAFLQDANPEALAAMRARFAALHAAGLWQTRRNSILAALEAAE</sequence>
<comment type="caution">
    <text evidence="3">The sequence shown here is derived from an EMBL/GenBank/DDBJ whole genome shotgun (WGS) entry which is preliminary data.</text>
</comment>
<feature type="region of interest" description="Disordered" evidence="1">
    <location>
        <begin position="1"/>
        <end position="20"/>
    </location>
</feature>
<dbReference type="STRING" id="561184.SAMN05216376_11627"/>
<evidence type="ECO:0000259" key="2">
    <source>
        <dbReference type="Pfam" id="PF02514"/>
    </source>
</evidence>
<name>A0A0B3RTY6_9RHOB</name>